<evidence type="ECO:0000313" key="7">
    <source>
        <dbReference type="Proteomes" id="UP000426246"/>
    </source>
</evidence>
<dbReference type="SUPFAM" id="SSF46689">
    <property type="entry name" value="Homeodomain-like"/>
    <property type="match status" value="1"/>
</dbReference>
<proteinExistence type="predicted"/>
<dbReference type="PANTHER" id="PTHR47506">
    <property type="entry name" value="TRANSCRIPTIONAL REGULATORY PROTEIN"/>
    <property type="match status" value="1"/>
</dbReference>
<evidence type="ECO:0000256" key="4">
    <source>
        <dbReference type="PROSITE-ProRule" id="PRU00335"/>
    </source>
</evidence>
<dbReference type="OrthoDB" id="9809772at2"/>
<dbReference type="RefSeq" id="WP_155702811.1">
    <property type="nucleotide sequence ID" value="NZ_CP034235.1"/>
</dbReference>
<dbReference type="PRINTS" id="PR00455">
    <property type="entry name" value="HTHTETR"/>
</dbReference>
<evidence type="ECO:0000256" key="3">
    <source>
        <dbReference type="ARBA" id="ARBA00023163"/>
    </source>
</evidence>
<evidence type="ECO:0000259" key="5">
    <source>
        <dbReference type="PROSITE" id="PS50977"/>
    </source>
</evidence>
<dbReference type="KEGG" id="ppsc:EHS13_23865"/>
<organism evidence="6 7">
    <name type="scientific">Paenibacillus psychroresistens</name>
    <dbReference type="NCBI Taxonomy" id="1778678"/>
    <lineage>
        <taxon>Bacteria</taxon>
        <taxon>Bacillati</taxon>
        <taxon>Bacillota</taxon>
        <taxon>Bacilli</taxon>
        <taxon>Bacillales</taxon>
        <taxon>Paenibacillaceae</taxon>
        <taxon>Paenibacillus</taxon>
    </lineage>
</organism>
<dbReference type="Pfam" id="PF00440">
    <property type="entry name" value="TetR_N"/>
    <property type="match status" value="1"/>
</dbReference>
<feature type="domain" description="HTH tetR-type" evidence="5">
    <location>
        <begin position="5"/>
        <end position="65"/>
    </location>
</feature>
<dbReference type="SUPFAM" id="SSF48498">
    <property type="entry name" value="Tetracyclin repressor-like, C-terminal domain"/>
    <property type="match status" value="1"/>
</dbReference>
<dbReference type="InterPro" id="IPR009057">
    <property type="entry name" value="Homeodomain-like_sf"/>
</dbReference>
<accession>A0A6B8RN22</accession>
<gene>
    <name evidence="6" type="ORF">EHS13_23865</name>
</gene>
<dbReference type="Proteomes" id="UP000426246">
    <property type="component" value="Chromosome"/>
</dbReference>
<sequence length="189" mass="21001">MNNNKNTAEIILDTAQSIVQDVGFNGFSYAHIADKVGIRTASIHYHFPNKEDLGEALITRYHKNFMSAIAQIDTETQDNMEKLKKFILIYSAPVQDYCTCLSVMFSTDLATLSGKTREGLALLFSANLEWLESVLEQGRRAGHLNFKGSAVVHAHQFLASLQGAQLLARSFQDINRFDMIADGLISALT</sequence>
<protein>
    <submittedName>
        <fullName evidence="6">TetR/AcrR family transcriptional regulator</fullName>
    </submittedName>
</protein>
<evidence type="ECO:0000256" key="1">
    <source>
        <dbReference type="ARBA" id="ARBA00023015"/>
    </source>
</evidence>
<dbReference type="InterPro" id="IPR036271">
    <property type="entry name" value="Tet_transcr_reg_TetR-rel_C_sf"/>
</dbReference>
<evidence type="ECO:0000313" key="6">
    <source>
        <dbReference type="EMBL" id="QGQ97710.1"/>
    </source>
</evidence>
<keyword evidence="3" id="KW-0804">Transcription</keyword>
<reference evidence="7" key="1">
    <citation type="submission" date="2018-11" db="EMBL/GenBank/DDBJ databases">
        <title>Complete genome sequence of Paenibacillus sp. ML311-T8.</title>
        <authorList>
            <person name="Nam Y.-D."/>
            <person name="Kang J."/>
            <person name="Chung W.-H."/>
            <person name="Park Y.S."/>
        </authorList>
    </citation>
    <scope>NUCLEOTIDE SEQUENCE [LARGE SCALE GENOMIC DNA]</scope>
    <source>
        <strain evidence="7">ML311-T8</strain>
    </source>
</reference>
<name>A0A6B8RN22_9BACL</name>
<dbReference type="GO" id="GO:0003677">
    <property type="term" value="F:DNA binding"/>
    <property type="evidence" value="ECO:0007669"/>
    <property type="project" value="UniProtKB-UniRule"/>
</dbReference>
<dbReference type="InterPro" id="IPR001647">
    <property type="entry name" value="HTH_TetR"/>
</dbReference>
<keyword evidence="7" id="KW-1185">Reference proteome</keyword>
<dbReference type="EMBL" id="CP034235">
    <property type="protein sequence ID" value="QGQ97710.1"/>
    <property type="molecule type" value="Genomic_DNA"/>
</dbReference>
<dbReference type="Gene3D" id="1.10.357.10">
    <property type="entry name" value="Tetracycline Repressor, domain 2"/>
    <property type="match status" value="1"/>
</dbReference>
<dbReference type="PANTHER" id="PTHR47506:SF6">
    <property type="entry name" value="HTH-TYPE TRANSCRIPTIONAL REPRESSOR NEMR"/>
    <property type="match status" value="1"/>
</dbReference>
<evidence type="ECO:0000256" key="2">
    <source>
        <dbReference type="ARBA" id="ARBA00023125"/>
    </source>
</evidence>
<dbReference type="AlphaFoldDB" id="A0A6B8RN22"/>
<keyword evidence="1" id="KW-0805">Transcription regulation</keyword>
<feature type="DNA-binding region" description="H-T-H motif" evidence="4">
    <location>
        <begin position="28"/>
        <end position="47"/>
    </location>
</feature>
<dbReference type="PROSITE" id="PS50977">
    <property type="entry name" value="HTH_TETR_2"/>
    <property type="match status" value="1"/>
</dbReference>
<keyword evidence="2 4" id="KW-0238">DNA-binding</keyword>